<comment type="caution">
    <text evidence="6">The sequence shown here is derived from an EMBL/GenBank/DDBJ whole genome shotgun (WGS) entry which is preliminary data.</text>
</comment>
<dbReference type="PANTHER" id="PTHR46347">
    <property type="entry name" value="RING/FYVE/PHD ZINC FINGER SUPERFAMILY PROTEIN"/>
    <property type="match status" value="1"/>
</dbReference>
<dbReference type="CDD" id="cd16495">
    <property type="entry name" value="RING_CH-C4HC3_MARCH"/>
    <property type="match status" value="1"/>
</dbReference>
<dbReference type="PROSITE" id="PS51292">
    <property type="entry name" value="ZF_RING_CH"/>
    <property type="match status" value="1"/>
</dbReference>
<gene>
    <name evidence="6" type="ORF">GGX14DRAFT_639766</name>
</gene>
<dbReference type="PANTHER" id="PTHR46347:SF1">
    <property type="entry name" value="RING_FYVE_PHD ZINC FINGER SUPERFAMILY PROTEIN"/>
    <property type="match status" value="1"/>
</dbReference>
<keyword evidence="4" id="KW-1133">Transmembrane helix</keyword>
<accession>A0AAD7E3L3</accession>
<keyword evidence="2" id="KW-0863">Zinc-finger</keyword>
<feature type="transmembrane region" description="Helical" evidence="4">
    <location>
        <begin position="232"/>
        <end position="250"/>
    </location>
</feature>
<protein>
    <recommendedName>
        <fullName evidence="5">RING-CH-type domain-containing protein</fullName>
    </recommendedName>
</protein>
<dbReference type="AlphaFoldDB" id="A0AAD7E3L3"/>
<dbReference type="Proteomes" id="UP001219525">
    <property type="component" value="Unassembled WGS sequence"/>
</dbReference>
<feature type="transmembrane region" description="Helical" evidence="4">
    <location>
        <begin position="71"/>
        <end position="104"/>
    </location>
</feature>
<keyword evidence="4" id="KW-0472">Membrane</keyword>
<dbReference type="GO" id="GO:0008270">
    <property type="term" value="F:zinc ion binding"/>
    <property type="evidence" value="ECO:0007669"/>
    <property type="project" value="UniProtKB-KW"/>
</dbReference>
<keyword evidence="1" id="KW-0479">Metal-binding</keyword>
<evidence type="ECO:0000256" key="2">
    <source>
        <dbReference type="ARBA" id="ARBA00022771"/>
    </source>
</evidence>
<dbReference type="EMBL" id="JARJCW010000004">
    <property type="protein sequence ID" value="KAJ7225589.1"/>
    <property type="molecule type" value="Genomic_DNA"/>
</dbReference>
<evidence type="ECO:0000256" key="4">
    <source>
        <dbReference type="SAM" id="Phobius"/>
    </source>
</evidence>
<name>A0AAD7E3L3_9AGAR</name>
<dbReference type="SUPFAM" id="SSF57850">
    <property type="entry name" value="RING/U-box"/>
    <property type="match status" value="1"/>
</dbReference>
<evidence type="ECO:0000256" key="3">
    <source>
        <dbReference type="ARBA" id="ARBA00022833"/>
    </source>
</evidence>
<keyword evidence="7" id="KW-1185">Reference proteome</keyword>
<dbReference type="SMART" id="SM00744">
    <property type="entry name" value="RINGv"/>
    <property type="match status" value="1"/>
</dbReference>
<dbReference type="InterPro" id="IPR013083">
    <property type="entry name" value="Znf_RING/FYVE/PHD"/>
</dbReference>
<keyword evidence="4" id="KW-0812">Transmembrane</keyword>
<feature type="transmembrane region" description="Helical" evidence="4">
    <location>
        <begin position="188"/>
        <end position="211"/>
    </location>
</feature>
<sequence>MTDDRQCRICLAGAEEVSLGRLIKPCLCKGSIMLVHVKCLQRWRNSSATQSSRFFSCPQCHYKYRFARTRIVGLATNPVVVGTISAVLFTVLVLLSSFITTYFMSWFEEPSYSSYYYRSNSFFFGSSFFVSPLEIVQDIIRAALRILQDEDGETFGRTHPPPADSQFAAPDAPPHSDPGVVKSLVRRFFLGLPVIGAGSVVHMLLSVPLLSPLHFLARYRSSNRRRESSRDIASLIIVGLILVGAARALVKVYSFTESFSKRLLLRAEDAILEV</sequence>
<evidence type="ECO:0000313" key="6">
    <source>
        <dbReference type="EMBL" id="KAJ7225589.1"/>
    </source>
</evidence>
<keyword evidence="3" id="KW-0862">Zinc</keyword>
<proteinExistence type="predicted"/>
<evidence type="ECO:0000256" key="1">
    <source>
        <dbReference type="ARBA" id="ARBA00022723"/>
    </source>
</evidence>
<evidence type="ECO:0000313" key="7">
    <source>
        <dbReference type="Proteomes" id="UP001219525"/>
    </source>
</evidence>
<organism evidence="6 7">
    <name type="scientific">Mycena pura</name>
    <dbReference type="NCBI Taxonomy" id="153505"/>
    <lineage>
        <taxon>Eukaryota</taxon>
        <taxon>Fungi</taxon>
        <taxon>Dikarya</taxon>
        <taxon>Basidiomycota</taxon>
        <taxon>Agaricomycotina</taxon>
        <taxon>Agaricomycetes</taxon>
        <taxon>Agaricomycetidae</taxon>
        <taxon>Agaricales</taxon>
        <taxon>Marasmiineae</taxon>
        <taxon>Mycenaceae</taxon>
        <taxon>Mycena</taxon>
    </lineage>
</organism>
<evidence type="ECO:0000259" key="5">
    <source>
        <dbReference type="PROSITE" id="PS51292"/>
    </source>
</evidence>
<feature type="domain" description="RING-CH-type" evidence="5">
    <location>
        <begin position="1"/>
        <end position="67"/>
    </location>
</feature>
<reference evidence="6" key="1">
    <citation type="submission" date="2023-03" db="EMBL/GenBank/DDBJ databases">
        <title>Massive genome expansion in bonnet fungi (Mycena s.s.) driven by repeated elements and novel gene families across ecological guilds.</title>
        <authorList>
            <consortium name="Lawrence Berkeley National Laboratory"/>
            <person name="Harder C.B."/>
            <person name="Miyauchi S."/>
            <person name="Viragh M."/>
            <person name="Kuo A."/>
            <person name="Thoen E."/>
            <person name="Andreopoulos B."/>
            <person name="Lu D."/>
            <person name="Skrede I."/>
            <person name="Drula E."/>
            <person name="Henrissat B."/>
            <person name="Morin E."/>
            <person name="Kohler A."/>
            <person name="Barry K."/>
            <person name="LaButti K."/>
            <person name="Morin E."/>
            <person name="Salamov A."/>
            <person name="Lipzen A."/>
            <person name="Mereny Z."/>
            <person name="Hegedus B."/>
            <person name="Baldrian P."/>
            <person name="Stursova M."/>
            <person name="Weitz H."/>
            <person name="Taylor A."/>
            <person name="Grigoriev I.V."/>
            <person name="Nagy L.G."/>
            <person name="Martin F."/>
            <person name="Kauserud H."/>
        </authorList>
    </citation>
    <scope>NUCLEOTIDE SEQUENCE</scope>
    <source>
        <strain evidence="6">9144</strain>
    </source>
</reference>
<dbReference type="Gene3D" id="3.30.40.10">
    <property type="entry name" value="Zinc/RING finger domain, C3HC4 (zinc finger)"/>
    <property type="match status" value="1"/>
</dbReference>
<dbReference type="InterPro" id="IPR011016">
    <property type="entry name" value="Znf_RING-CH"/>
</dbReference>
<dbReference type="Pfam" id="PF12906">
    <property type="entry name" value="RINGv"/>
    <property type="match status" value="1"/>
</dbReference>